<evidence type="ECO:0000256" key="3">
    <source>
        <dbReference type="ARBA" id="ARBA00022691"/>
    </source>
</evidence>
<keyword evidence="3 4" id="KW-0949">S-adenosyl-L-methionine</keyword>
<organism evidence="6 7">
    <name type="scientific">Acidipropionibacterium acidipropionici (strain ATCC 4875 / DSM 20272 / JCM 6432 / NBRC 12425 / NCIMB 8070 / 4)</name>
    <name type="common">Propionibacterium acidipropionici</name>
    <dbReference type="NCBI Taxonomy" id="1171373"/>
    <lineage>
        <taxon>Bacteria</taxon>
        <taxon>Bacillati</taxon>
        <taxon>Actinomycetota</taxon>
        <taxon>Actinomycetes</taxon>
        <taxon>Propionibacteriales</taxon>
        <taxon>Propionibacteriaceae</taxon>
        <taxon>Acidipropionibacterium</taxon>
    </lineage>
</organism>
<feature type="domain" description="TRAM" evidence="5">
    <location>
        <begin position="16"/>
        <end position="50"/>
    </location>
</feature>
<dbReference type="InterPro" id="IPR030391">
    <property type="entry name" value="MeTrfase_TrmA_CS"/>
</dbReference>
<dbReference type="PATRIC" id="fig|1171373.8.peg.1615"/>
<protein>
    <submittedName>
        <fullName evidence="6">SAM-dependent methyltransferase related to tRNA</fullName>
    </submittedName>
</protein>
<feature type="binding site" evidence="4">
    <location>
        <position position="267"/>
    </location>
    <ligand>
        <name>S-adenosyl-L-methionine</name>
        <dbReference type="ChEBI" id="CHEBI:59789"/>
    </ligand>
</feature>
<keyword evidence="1 4" id="KW-0489">Methyltransferase</keyword>
<dbReference type="Gene3D" id="2.40.50.140">
    <property type="entry name" value="Nucleic acid-binding proteins"/>
    <property type="match status" value="1"/>
</dbReference>
<proteinExistence type="inferred from homology"/>
<sequence>MSMSTHPAVLDLELGAIAHGGFCVARHEGRVVFVRGGLPGERVRAEMIDDSKASHWFATVSEVLRADEHRVVPPCPVAQRCGGCDFQHVDLAFQRELKRRVVAEQLSRGAGIDWDGVVEPADDHENGLGWRTRMRYGVEEDRPALRAFRSHDLVPVPADGCPIAHPAGRRAAETAVAGAEQVAVAVAGATTAEPTVGVLADGRRVAGPVLLAESLDHGAPLAGAQRRTWKVGADGFWQVHTRAATVLAEAVLGGLAPRSGERALDLYCGVGLFAGLLADAGVQVEGVEISRAAAGLARRNVPGARFLAGRTDRMMPKLWHRADLVVLDPPRKGAGRKVVGQVAAVRPRAVAHVACDPAALARDLSLFAEQGYRPVSIRAFDLFPMTHHIECVAILRASDTATLRASERQS</sequence>
<dbReference type="Pfam" id="PF01938">
    <property type="entry name" value="TRAM"/>
    <property type="match status" value="1"/>
</dbReference>
<gene>
    <name evidence="6" type="ordered locus">PACID_16310</name>
</gene>
<dbReference type="PANTHER" id="PTHR11061">
    <property type="entry name" value="RNA M5U METHYLTRANSFERASE"/>
    <property type="match status" value="1"/>
</dbReference>
<evidence type="ECO:0000256" key="4">
    <source>
        <dbReference type="PROSITE-ProRule" id="PRU01024"/>
    </source>
</evidence>
<dbReference type="SUPFAM" id="SSF50249">
    <property type="entry name" value="Nucleic acid-binding proteins"/>
    <property type="match status" value="1"/>
</dbReference>
<evidence type="ECO:0000259" key="5">
    <source>
        <dbReference type="Pfam" id="PF01938"/>
    </source>
</evidence>
<dbReference type="AlphaFoldDB" id="K7RNA7"/>
<dbReference type="EMBL" id="CP003493">
    <property type="protein sequence ID" value="AFV89444.1"/>
    <property type="molecule type" value="Genomic_DNA"/>
</dbReference>
<dbReference type="PROSITE" id="PS01231">
    <property type="entry name" value="TRMA_2"/>
    <property type="match status" value="1"/>
</dbReference>
<feature type="active site" description="Nucleophile" evidence="4">
    <location>
        <position position="355"/>
    </location>
</feature>
<evidence type="ECO:0000256" key="2">
    <source>
        <dbReference type="ARBA" id="ARBA00022679"/>
    </source>
</evidence>
<comment type="similarity">
    <text evidence="4">Belongs to the class I-like SAM-binding methyltransferase superfamily. RNA M5U methyltransferase family.</text>
</comment>
<feature type="binding site" evidence="4">
    <location>
        <position position="288"/>
    </location>
    <ligand>
        <name>S-adenosyl-L-methionine</name>
        <dbReference type="ChEBI" id="CHEBI:59789"/>
    </ligand>
</feature>
<dbReference type="Proteomes" id="UP000000214">
    <property type="component" value="Chromosome"/>
</dbReference>
<dbReference type="PROSITE" id="PS51687">
    <property type="entry name" value="SAM_MT_RNA_M5U"/>
    <property type="match status" value="1"/>
</dbReference>
<dbReference type="HOGENOM" id="CLU_014689_7_0_11"/>
<feature type="binding site" evidence="4">
    <location>
        <position position="238"/>
    </location>
    <ligand>
        <name>S-adenosyl-L-methionine</name>
        <dbReference type="ChEBI" id="CHEBI:59789"/>
    </ligand>
</feature>
<reference evidence="6 7" key="1">
    <citation type="journal article" date="2012" name="BMC Genomics">
        <title>The genome sequence of Propionibacterium acidipropionici provides insights into its biotechnological and industrial potential.</title>
        <authorList>
            <person name="Parizzi L.P."/>
            <person name="Grassi M.C."/>
            <person name="Llerena L.A."/>
            <person name="Carazzolle M.F."/>
            <person name="Queiroz V.L."/>
            <person name="Lunardi I."/>
            <person name="Zeidler A.F."/>
            <person name="Teixeira P.J."/>
            <person name="Mieczkowski P."/>
            <person name="Rincones J."/>
            <person name="Pereira G.A."/>
        </authorList>
    </citation>
    <scope>NUCLEOTIDE SEQUENCE [LARGE SCALE GENOMIC DNA]</scope>
    <source>
        <strain evidence="7">ATCC 4875 / DSM 20272 / JCM 6432 / NBRC 12425 / NCIMB 8070</strain>
    </source>
</reference>
<dbReference type="InterPro" id="IPR010280">
    <property type="entry name" value="U5_MeTrfase_fam"/>
</dbReference>
<dbReference type="InterPro" id="IPR029063">
    <property type="entry name" value="SAM-dependent_MTases_sf"/>
</dbReference>
<keyword evidence="2 4" id="KW-0808">Transferase</keyword>
<dbReference type="Gene3D" id="3.40.50.150">
    <property type="entry name" value="Vaccinia Virus protein VP39"/>
    <property type="match status" value="2"/>
</dbReference>
<dbReference type="InterPro" id="IPR002792">
    <property type="entry name" value="TRAM_dom"/>
</dbReference>
<dbReference type="GO" id="GO:0070475">
    <property type="term" value="P:rRNA base methylation"/>
    <property type="evidence" value="ECO:0007669"/>
    <property type="project" value="TreeGrafter"/>
</dbReference>
<dbReference type="Gene3D" id="2.40.50.1070">
    <property type="match status" value="1"/>
</dbReference>
<dbReference type="PANTHER" id="PTHR11061:SF30">
    <property type="entry name" value="TRNA (URACIL(54)-C(5))-METHYLTRANSFERASE"/>
    <property type="match status" value="1"/>
</dbReference>
<dbReference type="InterPro" id="IPR012340">
    <property type="entry name" value="NA-bd_OB-fold"/>
</dbReference>
<dbReference type="SUPFAM" id="SSF53335">
    <property type="entry name" value="S-adenosyl-L-methionine-dependent methyltransferases"/>
    <property type="match status" value="1"/>
</dbReference>
<dbReference type="eggNOG" id="COG2265">
    <property type="taxonomic scope" value="Bacteria"/>
</dbReference>
<dbReference type="STRING" id="1171373.PACID_16310"/>
<name>K7RNA7_ACIA4</name>
<accession>K7RNA7</accession>
<evidence type="ECO:0000256" key="1">
    <source>
        <dbReference type="ARBA" id="ARBA00022603"/>
    </source>
</evidence>
<dbReference type="KEGG" id="pbo:PACID_16310"/>
<dbReference type="CDD" id="cd02440">
    <property type="entry name" value="AdoMet_MTases"/>
    <property type="match status" value="1"/>
</dbReference>
<dbReference type="Pfam" id="PF05958">
    <property type="entry name" value="tRNA_U5-meth_tr"/>
    <property type="match status" value="1"/>
</dbReference>
<evidence type="ECO:0000313" key="7">
    <source>
        <dbReference type="Proteomes" id="UP000000214"/>
    </source>
</evidence>
<dbReference type="GO" id="GO:0070041">
    <property type="term" value="F:rRNA (uridine-C5-)-methyltransferase activity"/>
    <property type="evidence" value="ECO:0007669"/>
    <property type="project" value="TreeGrafter"/>
</dbReference>
<feature type="binding site" evidence="4">
    <location>
        <position position="328"/>
    </location>
    <ligand>
        <name>S-adenosyl-L-methionine</name>
        <dbReference type="ChEBI" id="CHEBI:59789"/>
    </ligand>
</feature>
<evidence type="ECO:0000313" key="6">
    <source>
        <dbReference type="EMBL" id="AFV89444.1"/>
    </source>
</evidence>